<dbReference type="InterPro" id="IPR011604">
    <property type="entry name" value="PDDEXK-like_dom_sf"/>
</dbReference>
<evidence type="ECO:0000313" key="4">
    <source>
        <dbReference type="Proteomes" id="UP000225706"/>
    </source>
</evidence>
<keyword evidence="1" id="KW-0479">Metal-binding</keyword>
<feature type="domain" description="SWIM-type" evidence="2">
    <location>
        <begin position="161"/>
        <end position="197"/>
    </location>
</feature>
<protein>
    <recommendedName>
        <fullName evidence="2">SWIM-type domain-containing protein</fullName>
    </recommendedName>
</protein>
<dbReference type="AlphaFoldDB" id="A0A2B4S830"/>
<reference evidence="4" key="1">
    <citation type="journal article" date="2017" name="bioRxiv">
        <title>Comparative analysis of the genomes of Stylophora pistillata and Acropora digitifera provides evidence for extensive differences between species of corals.</title>
        <authorList>
            <person name="Voolstra C.R."/>
            <person name="Li Y."/>
            <person name="Liew Y.J."/>
            <person name="Baumgarten S."/>
            <person name="Zoccola D."/>
            <person name="Flot J.-F."/>
            <person name="Tambutte S."/>
            <person name="Allemand D."/>
            <person name="Aranda M."/>
        </authorList>
    </citation>
    <scope>NUCLEOTIDE SEQUENCE [LARGE SCALE GENOMIC DNA]</scope>
</reference>
<evidence type="ECO:0000256" key="1">
    <source>
        <dbReference type="PROSITE-ProRule" id="PRU00325"/>
    </source>
</evidence>
<keyword evidence="1" id="KW-0863">Zinc-finger</keyword>
<keyword evidence="1" id="KW-0862">Zinc</keyword>
<dbReference type="EMBL" id="LSMT01000172">
    <property type="protein sequence ID" value="PFX24615.1"/>
    <property type="molecule type" value="Genomic_DNA"/>
</dbReference>
<evidence type="ECO:0000259" key="2">
    <source>
        <dbReference type="PROSITE" id="PS50966"/>
    </source>
</evidence>
<gene>
    <name evidence="3" type="ORF">AWC38_SpisGene10786</name>
</gene>
<dbReference type="Gene3D" id="2.30.30.140">
    <property type="match status" value="1"/>
</dbReference>
<dbReference type="OrthoDB" id="5965566at2759"/>
<comment type="caution">
    <text evidence="3">The sequence shown here is derived from an EMBL/GenBank/DDBJ whole genome shotgun (WGS) entry which is preliminary data.</text>
</comment>
<keyword evidence="4" id="KW-1185">Reference proteome</keyword>
<dbReference type="GO" id="GO:0008270">
    <property type="term" value="F:zinc ion binding"/>
    <property type="evidence" value="ECO:0007669"/>
    <property type="project" value="UniProtKB-KW"/>
</dbReference>
<dbReference type="PROSITE" id="PS50966">
    <property type="entry name" value="ZF_SWIM"/>
    <property type="match status" value="1"/>
</dbReference>
<proteinExistence type="predicted"/>
<dbReference type="PANTHER" id="PTHR47526">
    <property type="entry name" value="ATP-DEPENDENT DNA HELICASE"/>
    <property type="match status" value="1"/>
</dbReference>
<dbReference type="PANTHER" id="PTHR47526:SF3">
    <property type="entry name" value="PHD-TYPE DOMAIN-CONTAINING PROTEIN"/>
    <property type="match status" value="1"/>
</dbReference>
<sequence>MAKHLKDFLELSCDELKFYLRHRAIPVSGNHSDLAARALVAFEQNVSVKSSAEDLTKALQHEYKALLKSLDIRQDPLERIEWNNDLSNWPKVDLGKIFSYILENKAFSTEYICQYKVRKAYSHFKSGFVHEVLSSTLPTGNILLYSAVTPSTKVREKPHKVWVACKPTEETLCGYCSCTAGHSKCCNHIIAVLYKVEFANQQGVTNPSCTEVACYWNSSSKKEVRPMRVKEMNFQAHKLKNSTAQFSLNNILKQEFDGRPLAMRHISNEKKYSFLASVRTALPDAVLNITYAPTNEEDVPPTLQELADQVLATCTSQEESELANSFSQLLSFNENSLKELEKATRDQSQSYVWIQQRKEELLPPTFMKSIPRLRHYYGKENACVEYKCPYSIKDQKVEEGYKNTDFLETCDGKLQLKRSHKYFFQVQGQMALTGLQTTYFVVWTLKGQPLVEKIDFDINLWKDIIAKLVIFFKGYVQRVLLGLRPLCFCLVCEKPCLEPEEFDCGNSEESIQFSLLKWAMSKQRNLCTTLPKNGYRLSRTYFACANDQKFYAQTIKTNMAARVKREIKAPKRLINEVNPLKAVADEGRIPKRQKDNRLYEIESKEVDKEGKRVKIHCNGFSDKFDEWRPYDGDKFPIMRLEHKCKPSMESIDDRLHLFQDRLYREVKRKLYSGRKDDPEIRIEISVEEVFEVSIATAARAKRERNKQVYRICNHDLDSFLGVKWDERILNENSDYAFVTEGAVRFWITERNPIIEYKLIGGKYVRSEIGDDRQLVFTFVCGDGNRHQYLTRDDC</sequence>
<dbReference type="InterPro" id="IPR007527">
    <property type="entry name" value="Znf_SWIM"/>
</dbReference>
<dbReference type="Gene3D" id="3.90.320.10">
    <property type="match status" value="1"/>
</dbReference>
<name>A0A2B4S830_STYPI</name>
<accession>A0A2B4S830</accession>
<dbReference type="Proteomes" id="UP000225706">
    <property type="component" value="Unassembled WGS sequence"/>
</dbReference>
<organism evidence="3 4">
    <name type="scientific">Stylophora pistillata</name>
    <name type="common">Smooth cauliflower coral</name>
    <dbReference type="NCBI Taxonomy" id="50429"/>
    <lineage>
        <taxon>Eukaryota</taxon>
        <taxon>Metazoa</taxon>
        <taxon>Cnidaria</taxon>
        <taxon>Anthozoa</taxon>
        <taxon>Hexacorallia</taxon>
        <taxon>Scleractinia</taxon>
        <taxon>Astrocoeniina</taxon>
        <taxon>Pocilloporidae</taxon>
        <taxon>Stylophora</taxon>
    </lineage>
</organism>
<dbReference type="InterPro" id="IPR011335">
    <property type="entry name" value="Restrct_endonuc-II-like"/>
</dbReference>
<evidence type="ECO:0000313" key="3">
    <source>
        <dbReference type="EMBL" id="PFX24615.1"/>
    </source>
</evidence>
<dbReference type="SUPFAM" id="SSF52980">
    <property type="entry name" value="Restriction endonuclease-like"/>
    <property type="match status" value="1"/>
</dbReference>
<dbReference type="GO" id="GO:0006281">
    <property type="term" value="P:DNA repair"/>
    <property type="evidence" value="ECO:0007669"/>
    <property type="project" value="UniProtKB-ARBA"/>
</dbReference>